<dbReference type="SMR" id="A0A8D0KT00"/>
<comment type="subcellular location">
    <subcellularLocation>
        <location evidence="1">Nucleus</location>
    </subcellularLocation>
</comment>
<evidence type="ECO:0000256" key="1">
    <source>
        <dbReference type="ARBA" id="ARBA00004123"/>
    </source>
</evidence>
<feature type="compositionally biased region" description="Basic and acidic residues" evidence="7">
    <location>
        <begin position="271"/>
        <end position="282"/>
    </location>
</feature>
<accession>A0A8D0KT00</accession>
<dbReference type="Gene3D" id="3.30.70.330">
    <property type="match status" value="1"/>
</dbReference>
<dbReference type="CDD" id="cd12680">
    <property type="entry name" value="RRM_THOC4"/>
    <property type="match status" value="1"/>
</dbReference>
<evidence type="ECO:0000256" key="2">
    <source>
        <dbReference type="ARBA" id="ARBA00022448"/>
    </source>
</evidence>
<dbReference type="SMART" id="SM01218">
    <property type="entry name" value="FoP_duplication"/>
    <property type="match status" value="1"/>
</dbReference>
<reference evidence="9" key="1">
    <citation type="submission" date="2025-08" db="UniProtKB">
        <authorList>
            <consortium name="Ensembl"/>
        </authorList>
    </citation>
    <scope>IDENTIFICATION</scope>
</reference>
<proteinExistence type="predicted"/>
<keyword evidence="5" id="KW-0539">Nucleus</keyword>
<dbReference type="PROSITE" id="PS50102">
    <property type="entry name" value="RRM"/>
    <property type="match status" value="1"/>
</dbReference>
<dbReference type="FunFam" id="3.30.70.330:FF:000273">
    <property type="entry name" value="THO complex subunit 4"/>
    <property type="match status" value="1"/>
</dbReference>
<evidence type="ECO:0000256" key="4">
    <source>
        <dbReference type="ARBA" id="ARBA00022884"/>
    </source>
</evidence>
<dbReference type="Proteomes" id="UP000694551">
    <property type="component" value="Unplaced"/>
</dbReference>
<keyword evidence="10" id="KW-1185">Reference proteome</keyword>
<dbReference type="AlphaFoldDB" id="A0A8D0KT00"/>
<evidence type="ECO:0000256" key="5">
    <source>
        <dbReference type="ARBA" id="ARBA00023242"/>
    </source>
</evidence>
<evidence type="ECO:0000256" key="7">
    <source>
        <dbReference type="SAM" id="MobiDB-lite"/>
    </source>
</evidence>
<feature type="compositionally biased region" description="Polar residues" evidence="7">
    <location>
        <begin position="178"/>
        <end position="187"/>
    </location>
</feature>
<feature type="region of interest" description="Disordered" evidence="7">
    <location>
        <begin position="258"/>
        <end position="282"/>
    </location>
</feature>
<organism evidence="9 10">
    <name type="scientific">Strix occidentalis caurina</name>
    <name type="common">northern spotted owl</name>
    <dbReference type="NCBI Taxonomy" id="311401"/>
    <lineage>
        <taxon>Eukaryota</taxon>
        <taxon>Metazoa</taxon>
        <taxon>Chordata</taxon>
        <taxon>Craniata</taxon>
        <taxon>Vertebrata</taxon>
        <taxon>Euteleostomi</taxon>
        <taxon>Archelosauria</taxon>
        <taxon>Archosauria</taxon>
        <taxon>Dinosauria</taxon>
        <taxon>Saurischia</taxon>
        <taxon>Theropoda</taxon>
        <taxon>Coelurosauria</taxon>
        <taxon>Aves</taxon>
        <taxon>Neognathae</taxon>
        <taxon>Neoaves</taxon>
        <taxon>Telluraves</taxon>
        <taxon>Strigiformes</taxon>
        <taxon>Strigidae</taxon>
        <taxon>Strix</taxon>
    </lineage>
</organism>
<evidence type="ECO:0000313" key="9">
    <source>
        <dbReference type="Ensembl" id="ENSSOCP00000006518.1"/>
    </source>
</evidence>
<feature type="compositionally biased region" description="Basic residues" evidence="7">
    <location>
        <begin position="210"/>
        <end position="222"/>
    </location>
</feature>
<protein>
    <submittedName>
        <fullName evidence="9">Aly/REF export factor</fullName>
    </submittedName>
</protein>
<feature type="region of interest" description="Disordered" evidence="7">
    <location>
        <begin position="178"/>
        <end position="232"/>
    </location>
</feature>
<keyword evidence="2" id="KW-0813">Transport</keyword>
<dbReference type="PANTHER" id="PTHR19965">
    <property type="entry name" value="RNA AND EXPORT FACTOR BINDING PROTEIN"/>
    <property type="match status" value="1"/>
</dbReference>
<dbReference type="Pfam" id="PF00076">
    <property type="entry name" value="RRM_1"/>
    <property type="match status" value="1"/>
</dbReference>
<dbReference type="PANTHER" id="PTHR19965:SF82">
    <property type="entry name" value="THO COMPLEX SUBUNIT 4"/>
    <property type="match status" value="1"/>
</dbReference>
<dbReference type="GO" id="GO:0003729">
    <property type="term" value="F:mRNA binding"/>
    <property type="evidence" value="ECO:0007669"/>
    <property type="project" value="TreeGrafter"/>
</dbReference>
<feature type="compositionally biased region" description="Gly residues" evidence="7">
    <location>
        <begin position="197"/>
        <end position="209"/>
    </location>
</feature>
<name>A0A8D0KT00_STROC</name>
<dbReference type="InterPro" id="IPR051229">
    <property type="entry name" value="ALYREF_mRNA_export"/>
</dbReference>
<sequence length="282" mass="29301">RPAGSGPSARRVPGTHHSAELRGRVGRAGRQHPGAGLGGAVGVGAAGVGRARGRRPVGCGAPAPVSEVPVSLQPKQLPEKWQHDLFDSGFGAGAGTGGKLLVSNLDFGVSDADIQELFAEFGTLKKAAVHYDRSGRSLGTADVHFERKADALKAMKQYNGVPLDGRPMNIQLVTSQIDTQRRPAQSVNRGGMTRNRGGSGGFGGGGGNRRGTRGGNRGRGRGAGRTSKQQLSAEELDAQLDAYNARVSAARHRHVLPAAARSGNNGQPGAGRKEKAFSRSWV</sequence>
<evidence type="ECO:0000256" key="6">
    <source>
        <dbReference type="PROSITE-ProRule" id="PRU00176"/>
    </source>
</evidence>
<keyword evidence="4 6" id="KW-0694">RNA-binding</keyword>
<dbReference type="InterPro" id="IPR012677">
    <property type="entry name" value="Nucleotide-bd_a/b_plait_sf"/>
</dbReference>
<feature type="domain" description="RRM" evidence="8">
    <location>
        <begin position="98"/>
        <end position="175"/>
    </location>
</feature>
<dbReference type="SUPFAM" id="SSF54928">
    <property type="entry name" value="RNA-binding domain, RBD"/>
    <property type="match status" value="1"/>
</dbReference>
<feature type="region of interest" description="Disordered" evidence="7">
    <location>
        <begin position="1"/>
        <end position="41"/>
    </location>
</feature>
<dbReference type="InterPro" id="IPR000504">
    <property type="entry name" value="RRM_dom"/>
</dbReference>
<dbReference type="InterPro" id="IPR025715">
    <property type="entry name" value="FoP_C"/>
</dbReference>
<evidence type="ECO:0000259" key="8">
    <source>
        <dbReference type="PROSITE" id="PS50102"/>
    </source>
</evidence>
<dbReference type="Pfam" id="PF13865">
    <property type="entry name" value="FoP_duplication"/>
    <property type="match status" value="1"/>
</dbReference>
<dbReference type="Ensembl" id="ENSSOCT00000006683.1">
    <property type="protein sequence ID" value="ENSSOCP00000006518.1"/>
    <property type="gene ID" value="ENSSOCG00000004998.1"/>
</dbReference>
<dbReference type="GO" id="GO:0006406">
    <property type="term" value="P:mRNA export from nucleus"/>
    <property type="evidence" value="ECO:0007669"/>
    <property type="project" value="TreeGrafter"/>
</dbReference>
<dbReference type="GO" id="GO:0005634">
    <property type="term" value="C:nucleus"/>
    <property type="evidence" value="ECO:0007669"/>
    <property type="project" value="UniProtKB-SubCell"/>
</dbReference>
<dbReference type="SMART" id="SM00360">
    <property type="entry name" value="RRM"/>
    <property type="match status" value="1"/>
</dbReference>
<dbReference type="InterPro" id="IPR035979">
    <property type="entry name" value="RBD_domain_sf"/>
</dbReference>
<evidence type="ECO:0000256" key="3">
    <source>
        <dbReference type="ARBA" id="ARBA00022816"/>
    </source>
</evidence>
<keyword evidence="3" id="KW-0509">mRNA transport</keyword>
<reference evidence="9" key="2">
    <citation type="submission" date="2025-09" db="UniProtKB">
        <authorList>
            <consortium name="Ensembl"/>
        </authorList>
    </citation>
    <scope>IDENTIFICATION</scope>
</reference>
<evidence type="ECO:0000313" key="10">
    <source>
        <dbReference type="Proteomes" id="UP000694551"/>
    </source>
</evidence>